<gene>
    <name evidence="1" type="ordered locus">Rumal_3655</name>
</gene>
<accession>E6UK98</accession>
<protein>
    <submittedName>
        <fullName evidence="1">Uncharacterized protein</fullName>
    </submittedName>
</protein>
<dbReference type="Proteomes" id="UP000006919">
    <property type="component" value="Plasmid pRUMAL01"/>
</dbReference>
<reference evidence="2" key="1">
    <citation type="journal article" date="2011" name="J. Bacteriol.">
        <title>Complete genome of the cellulolytic ruminal bacterium Ruminococcus albus 7.</title>
        <authorList>
            <person name="Suen G."/>
            <person name="Stevenson D.M."/>
            <person name="Bruce D.C."/>
            <person name="Chertkov O."/>
            <person name="Copeland A."/>
            <person name="Cheng J.F."/>
            <person name="Detter C."/>
            <person name="Detter J.C."/>
            <person name="Goodwin L.A."/>
            <person name="Han C.S."/>
            <person name="Hauser L.J."/>
            <person name="Ivanova N.N."/>
            <person name="Kyrpides N.C."/>
            <person name="Land M.L."/>
            <person name="Lapidus A."/>
            <person name="Lucas S."/>
            <person name="Ovchinnikova G."/>
            <person name="Pitluck S."/>
            <person name="Tapia R."/>
            <person name="Woyke T."/>
            <person name="Boyum J."/>
            <person name="Mead D."/>
            <person name="Weimer P.J."/>
        </authorList>
    </citation>
    <scope>NUCLEOTIDE SEQUENCE [LARGE SCALE GENOMIC DNA]</scope>
    <source>
        <strain evidence="2">ATCC 27210 / DSM 20455 / JCM 14654 / NCDO 2250 / 7</strain>
        <plasmid evidence="2">pRUMAL01</plasmid>
    </source>
</reference>
<name>E6UK98_RUMA7</name>
<dbReference type="HOGENOM" id="CLU_2467114_0_0_9"/>
<dbReference type="OrthoDB" id="9922912at2"/>
<dbReference type="AlphaFoldDB" id="E6UK98"/>
<geneLocation type="plasmid" evidence="1 2">
    <name>pRUMAL01</name>
</geneLocation>
<evidence type="ECO:0000313" key="1">
    <source>
        <dbReference type="EMBL" id="ADU24094.1"/>
    </source>
</evidence>
<dbReference type="KEGG" id="ral:Rumal_3655"/>
<sequence>MNVTFLTKTIDDRFSILELGSNVESMKSLLKAHVKRFLDKKANVTSIEPAMHSSEDMGSVITFSDNKGKEHTARFTLLSGDADEFFKH</sequence>
<proteinExistence type="predicted"/>
<organism evidence="1 2">
    <name type="scientific">Ruminococcus albus (strain ATCC 27210 / DSM 20455 / JCM 14654 / NCDO 2250 / 7)</name>
    <dbReference type="NCBI Taxonomy" id="697329"/>
    <lineage>
        <taxon>Bacteria</taxon>
        <taxon>Bacillati</taxon>
        <taxon>Bacillota</taxon>
        <taxon>Clostridia</taxon>
        <taxon>Eubacteriales</taxon>
        <taxon>Oscillospiraceae</taxon>
        <taxon>Ruminococcus</taxon>
    </lineage>
</organism>
<dbReference type="EMBL" id="CP002404">
    <property type="protein sequence ID" value="ADU24094.1"/>
    <property type="molecule type" value="Genomic_DNA"/>
</dbReference>
<keyword evidence="1" id="KW-0614">Plasmid</keyword>
<evidence type="ECO:0000313" key="2">
    <source>
        <dbReference type="Proteomes" id="UP000006919"/>
    </source>
</evidence>
<dbReference type="RefSeq" id="WP_013483642.1">
    <property type="nucleotide sequence ID" value="NC_014824.1"/>
</dbReference>